<dbReference type="Gene3D" id="1.20.1290.10">
    <property type="entry name" value="AhpD-like"/>
    <property type="match status" value="1"/>
</dbReference>
<gene>
    <name evidence="1" type="ORF">ACET3X_002057</name>
</gene>
<comment type="caution">
    <text evidence="1">The sequence shown here is derived from an EMBL/GenBank/DDBJ whole genome shotgun (WGS) entry which is preliminary data.</text>
</comment>
<dbReference type="RefSeq" id="XP_069312299.1">
    <property type="nucleotide sequence ID" value="XM_069447418.1"/>
</dbReference>
<dbReference type="GeneID" id="96082379"/>
<name>A0ABR3UZF7_9PLEO</name>
<dbReference type="PANTHER" id="PTHR34846">
    <property type="entry name" value="4-CARBOXYMUCONOLACTONE DECARBOXYLASE FAMILY PROTEIN (AFU_ORTHOLOGUE AFUA_6G11590)"/>
    <property type="match status" value="1"/>
</dbReference>
<evidence type="ECO:0000313" key="2">
    <source>
        <dbReference type="Proteomes" id="UP001578633"/>
    </source>
</evidence>
<accession>A0ABR3UZF7</accession>
<reference evidence="1 2" key="1">
    <citation type="submission" date="2024-09" db="EMBL/GenBank/DDBJ databases">
        <title>T2T genomes of carrot and Alternaria dauci and their utility for understanding host-pathogen interaction during carrot leaf blight disease.</title>
        <authorList>
            <person name="Liu W."/>
            <person name="Xu S."/>
            <person name="Ou C."/>
            <person name="Liu X."/>
            <person name="Zhuang F."/>
            <person name="Deng X.W."/>
        </authorList>
    </citation>
    <scope>NUCLEOTIDE SEQUENCE [LARGE SCALE GENOMIC DNA]</scope>
    <source>
        <strain evidence="1 2">A2016</strain>
    </source>
</reference>
<protein>
    <recommendedName>
        <fullName evidence="3">Carboxymuconolactone decarboxylase-like domain-containing protein</fullName>
    </recommendedName>
</protein>
<evidence type="ECO:0008006" key="3">
    <source>
        <dbReference type="Google" id="ProtNLM"/>
    </source>
</evidence>
<dbReference type="EMBL" id="JBHGVX010000001">
    <property type="protein sequence ID" value="KAL1801715.1"/>
    <property type="molecule type" value="Genomic_DNA"/>
</dbReference>
<dbReference type="Proteomes" id="UP001578633">
    <property type="component" value="Chromosome 1"/>
</dbReference>
<sequence length="188" mass="20708">MALRFPSDDLNQEQLEALKDVERITKELQGEKFSLKDAKGNYLGPYGLLAYTPSTVVGFVNYSVSYYTLPYLTLRERELSVLAVTSVTKAKYIEYAHKIIGVQAGLTQEQVDRASRGFVPKGLSEKEEDVFELALEMARGFGTLEDEVFESAVKLLSKEGVAALAQLIGGYMLVTVLEQVADVAVPTS</sequence>
<proteinExistence type="predicted"/>
<dbReference type="SUPFAM" id="SSF69118">
    <property type="entry name" value="AhpD-like"/>
    <property type="match status" value="1"/>
</dbReference>
<organism evidence="1 2">
    <name type="scientific">Alternaria dauci</name>
    <dbReference type="NCBI Taxonomy" id="48095"/>
    <lineage>
        <taxon>Eukaryota</taxon>
        <taxon>Fungi</taxon>
        <taxon>Dikarya</taxon>
        <taxon>Ascomycota</taxon>
        <taxon>Pezizomycotina</taxon>
        <taxon>Dothideomycetes</taxon>
        <taxon>Pleosporomycetidae</taxon>
        <taxon>Pleosporales</taxon>
        <taxon>Pleosporineae</taxon>
        <taxon>Pleosporaceae</taxon>
        <taxon>Alternaria</taxon>
        <taxon>Alternaria sect. Porri</taxon>
    </lineage>
</organism>
<evidence type="ECO:0000313" key="1">
    <source>
        <dbReference type="EMBL" id="KAL1801715.1"/>
    </source>
</evidence>
<dbReference type="InterPro" id="IPR029032">
    <property type="entry name" value="AhpD-like"/>
</dbReference>
<dbReference type="PANTHER" id="PTHR34846:SF11">
    <property type="entry name" value="4-CARBOXYMUCONOLACTONE DECARBOXYLASE FAMILY PROTEIN (AFU_ORTHOLOGUE AFUA_6G11590)"/>
    <property type="match status" value="1"/>
</dbReference>
<keyword evidence="2" id="KW-1185">Reference proteome</keyword>